<evidence type="ECO:0000259" key="5">
    <source>
        <dbReference type="SMART" id="SM00396"/>
    </source>
</evidence>
<accession>A0A9K3DCA0</accession>
<dbReference type="SMART" id="SM00396">
    <property type="entry name" value="ZnF_UBR1"/>
    <property type="match status" value="1"/>
</dbReference>
<dbReference type="AlphaFoldDB" id="A0A9K3DCA0"/>
<dbReference type="InterPro" id="IPR003126">
    <property type="entry name" value="Znf_UBR"/>
</dbReference>
<organism evidence="6 7">
    <name type="scientific">Kipferlia bialata</name>
    <dbReference type="NCBI Taxonomy" id="797122"/>
    <lineage>
        <taxon>Eukaryota</taxon>
        <taxon>Metamonada</taxon>
        <taxon>Carpediemonas-like organisms</taxon>
        <taxon>Kipferlia</taxon>
    </lineage>
</organism>
<evidence type="ECO:0000256" key="3">
    <source>
        <dbReference type="ARBA" id="ARBA00022833"/>
    </source>
</evidence>
<sequence>RQFPSVHALIDEVAECQPARLCGANLSREEWAFHCSTCSVDDTSVLCAKCFRPELHEGHDF</sequence>
<feature type="non-terminal residue" evidence="6">
    <location>
        <position position="61"/>
    </location>
</feature>
<feature type="non-terminal residue" evidence="6">
    <location>
        <position position="1"/>
    </location>
</feature>
<feature type="domain" description="UBR-type" evidence="5">
    <location>
        <begin position="20"/>
        <end position="60"/>
    </location>
</feature>
<keyword evidence="4" id="KW-0808">Transferase</keyword>
<dbReference type="OrthoDB" id="26387at2759"/>
<dbReference type="GO" id="GO:0071596">
    <property type="term" value="P:ubiquitin-dependent protein catabolic process via the N-end rule pathway"/>
    <property type="evidence" value="ECO:0007669"/>
    <property type="project" value="UniProtKB-UniRule"/>
</dbReference>
<comment type="catalytic activity">
    <reaction evidence="4">
        <text>S-ubiquitinyl-[E2 ubiquitin-conjugating enzyme]-L-cysteine + [acceptor protein]-L-lysine = [E2 ubiquitin-conjugating enzyme]-L-cysteine + N(6)-ubiquitinyl-[acceptor protein]-L-lysine.</text>
        <dbReference type="EC" id="2.3.2.27"/>
    </reaction>
</comment>
<evidence type="ECO:0000256" key="2">
    <source>
        <dbReference type="ARBA" id="ARBA00022771"/>
    </source>
</evidence>
<dbReference type="GO" id="GO:0008270">
    <property type="term" value="F:zinc ion binding"/>
    <property type="evidence" value="ECO:0007669"/>
    <property type="project" value="UniProtKB-UniRule"/>
</dbReference>
<dbReference type="GO" id="GO:0005737">
    <property type="term" value="C:cytoplasm"/>
    <property type="evidence" value="ECO:0007669"/>
    <property type="project" value="TreeGrafter"/>
</dbReference>
<dbReference type="GO" id="GO:0061630">
    <property type="term" value="F:ubiquitin protein ligase activity"/>
    <property type="evidence" value="ECO:0007669"/>
    <property type="project" value="UniProtKB-UniRule"/>
</dbReference>
<proteinExistence type="inferred from homology"/>
<gene>
    <name evidence="6" type="ORF">KIPB_017284</name>
</gene>
<dbReference type="PANTHER" id="PTHR21497">
    <property type="entry name" value="UBIQUITIN LIGASE E3 ALPHA-RELATED"/>
    <property type="match status" value="1"/>
</dbReference>
<keyword evidence="2 4" id="KW-0863">Zinc-finger</keyword>
<name>A0A9K3DCA0_9EUKA</name>
<keyword evidence="3 4" id="KW-0862">Zinc</keyword>
<dbReference type="GO" id="GO:0000151">
    <property type="term" value="C:ubiquitin ligase complex"/>
    <property type="evidence" value="ECO:0007669"/>
    <property type="project" value="TreeGrafter"/>
</dbReference>
<dbReference type="EMBL" id="BDIP01011398">
    <property type="protein sequence ID" value="GIQ93078.1"/>
    <property type="molecule type" value="Genomic_DNA"/>
</dbReference>
<evidence type="ECO:0000313" key="6">
    <source>
        <dbReference type="EMBL" id="GIQ93078.1"/>
    </source>
</evidence>
<dbReference type="GO" id="GO:0016567">
    <property type="term" value="P:protein ubiquitination"/>
    <property type="evidence" value="ECO:0007669"/>
    <property type="project" value="UniProtKB-UniRule"/>
</dbReference>
<keyword evidence="7" id="KW-1185">Reference proteome</keyword>
<reference evidence="6 7" key="1">
    <citation type="journal article" date="2018" name="PLoS ONE">
        <title>The draft genome of Kipferlia bialata reveals reductive genome evolution in fornicate parasites.</title>
        <authorList>
            <person name="Tanifuji G."/>
            <person name="Takabayashi S."/>
            <person name="Kume K."/>
            <person name="Takagi M."/>
            <person name="Nakayama T."/>
            <person name="Kamikawa R."/>
            <person name="Inagaki Y."/>
            <person name="Hashimoto T."/>
        </authorList>
    </citation>
    <scope>NUCLEOTIDE SEQUENCE [LARGE SCALE GENOMIC DNA]</scope>
    <source>
        <strain evidence="6">NY0173</strain>
    </source>
</reference>
<dbReference type="EC" id="2.3.2.27" evidence="4"/>
<dbReference type="InterPro" id="IPR039164">
    <property type="entry name" value="UBR1-like"/>
</dbReference>
<dbReference type="Pfam" id="PF02207">
    <property type="entry name" value="zf-UBR"/>
    <property type="match status" value="1"/>
</dbReference>
<evidence type="ECO:0000256" key="4">
    <source>
        <dbReference type="RuleBase" id="RU366018"/>
    </source>
</evidence>
<keyword evidence="4" id="KW-0833">Ubl conjugation pathway</keyword>
<comment type="similarity">
    <text evidence="4">Belongs to the E3 ubiquitin-protein ligase UBR1-like family.</text>
</comment>
<dbReference type="Proteomes" id="UP000265618">
    <property type="component" value="Unassembled WGS sequence"/>
</dbReference>
<protein>
    <recommendedName>
        <fullName evidence="4">E3 ubiquitin-protein ligase</fullName>
        <ecNumber evidence="4">2.3.2.27</ecNumber>
    </recommendedName>
</protein>
<dbReference type="Gene3D" id="2.10.110.30">
    <property type="match status" value="1"/>
</dbReference>
<comment type="pathway">
    <text evidence="4">Protein modification; protein ubiquitination.</text>
</comment>
<comment type="caution">
    <text evidence="6">The sequence shown here is derived from an EMBL/GenBank/DDBJ whole genome shotgun (WGS) entry which is preliminary data.</text>
</comment>
<evidence type="ECO:0000256" key="1">
    <source>
        <dbReference type="ARBA" id="ARBA00022723"/>
    </source>
</evidence>
<keyword evidence="1 4" id="KW-0479">Metal-binding</keyword>
<evidence type="ECO:0000313" key="7">
    <source>
        <dbReference type="Proteomes" id="UP000265618"/>
    </source>
</evidence>
<comment type="function">
    <text evidence="4">Ubiquitin ligase protein which is a component of the N-end rule pathway. Recognizes and binds to proteins bearing specific N-terminal residues that are destabilizing according to the N-end rule, leading to their ubiquitination and subsequent degradation.</text>
</comment>
<dbReference type="PANTHER" id="PTHR21497:SF24">
    <property type="entry name" value="E3 UBIQUITIN-PROTEIN LIGASE UBR1"/>
    <property type="match status" value="1"/>
</dbReference>